<protein>
    <recommendedName>
        <fullName evidence="4 5">Glucose-methanol-choline oxidoreductase N-terminal domain-containing protein</fullName>
    </recommendedName>
</protein>
<feature type="domain" description="Glucose-methanol-choline oxidoreductase N-terminal" evidence="5">
    <location>
        <begin position="216"/>
        <end position="230"/>
    </location>
</feature>
<evidence type="ECO:0000313" key="6">
    <source>
        <dbReference type="EMBL" id="CAD7251891.1"/>
    </source>
</evidence>
<dbReference type="InterPro" id="IPR000172">
    <property type="entry name" value="GMC_OxRdtase_N"/>
</dbReference>
<dbReference type="InterPro" id="IPR007867">
    <property type="entry name" value="GMC_OxRtase_C"/>
</dbReference>
<dbReference type="GO" id="GO:0016614">
    <property type="term" value="F:oxidoreductase activity, acting on CH-OH group of donors"/>
    <property type="evidence" value="ECO:0007669"/>
    <property type="project" value="InterPro"/>
</dbReference>
<dbReference type="EMBL" id="CAJPEV010003911">
    <property type="protein sequence ID" value="CAG0900801.1"/>
    <property type="molecule type" value="Genomic_DNA"/>
</dbReference>
<dbReference type="Pfam" id="PF05199">
    <property type="entry name" value="GMC_oxred_C"/>
    <property type="match status" value="1"/>
</dbReference>
<dbReference type="PROSITE" id="PS00624">
    <property type="entry name" value="GMC_OXRED_2"/>
    <property type="match status" value="1"/>
</dbReference>
<dbReference type="PIRSF" id="PIRSF000137">
    <property type="entry name" value="Alcohol_oxidase"/>
    <property type="match status" value="1"/>
</dbReference>
<evidence type="ECO:0000259" key="4">
    <source>
        <dbReference type="PROSITE" id="PS00623"/>
    </source>
</evidence>
<keyword evidence="2 3" id="KW-0274">FAD</keyword>
<dbReference type="EMBL" id="LR903428">
    <property type="protein sequence ID" value="CAD7251891.1"/>
    <property type="molecule type" value="Genomic_DNA"/>
</dbReference>
<dbReference type="GO" id="GO:0050660">
    <property type="term" value="F:flavin adenine dinucleotide binding"/>
    <property type="evidence" value="ECO:0007669"/>
    <property type="project" value="InterPro"/>
</dbReference>
<evidence type="ECO:0000259" key="5">
    <source>
        <dbReference type="PROSITE" id="PS00624"/>
    </source>
</evidence>
<evidence type="ECO:0000256" key="1">
    <source>
        <dbReference type="ARBA" id="ARBA00010790"/>
    </source>
</evidence>
<organism evidence="6">
    <name type="scientific">Darwinula stevensoni</name>
    <dbReference type="NCBI Taxonomy" id="69355"/>
    <lineage>
        <taxon>Eukaryota</taxon>
        <taxon>Metazoa</taxon>
        <taxon>Ecdysozoa</taxon>
        <taxon>Arthropoda</taxon>
        <taxon>Crustacea</taxon>
        <taxon>Oligostraca</taxon>
        <taxon>Ostracoda</taxon>
        <taxon>Podocopa</taxon>
        <taxon>Podocopida</taxon>
        <taxon>Darwinulocopina</taxon>
        <taxon>Darwinuloidea</taxon>
        <taxon>Darwinulidae</taxon>
        <taxon>Darwinula</taxon>
    </lineage>
</organism>
<proteinExistence type="inferred from homology"/>
<dbReference type="SUPFAM" id="SSF54373">
    <property type="entry name" value="FAD-linked reductases, C-terminal domain"/>
    <property type="match status" value="1"/>
</dbReference>
<dbReference type="OrthoDB" id="269227at2759"/>
<reference evidence="6" key="1">
    <citation type="submission" date="2020-11" db="EMBL/GenBank/DDBJ databases">
        <authorList>
            <person name="Tran Van P."/>
        </authorList>
    </citation>
    <scope>NUCLEOTIDE SEQUENCE</scope>
</reference>
<dbReference type="PANTHER" id="PTHR11552:SF227">
    <property type="entry name" value="GLUCOSE DEHYDROGENASE [FAD, QUINONE]-LIKE PROTEIN"/>
    <property type="match status" value="1"/>
</dbReference>
<name>A0A7R9ADA5_9CRUS</name>
<evidence type="ECO:0000256" key="3">
    <source>
        <dbReference type="RuleBase" id="RU003968"/>
    </source>
</evidence>
<dbReference type="InterPro" id="IPR036188">
    <property type="entry name" value="FAD/NAD-bd_sf"/>
</dbReference>
<keyword evidence="3" id="KW-0285">Flavoprotein</keyword>
<feature type="binding site" evidence="2">
    <location>
        <position position="148"/>
    </location>
    <ligand>
        <name>FAD</name>
        <dbReference type="ChEBI" id="CHEBI:57692"/>
    </ligand>
</feature>
<dbReference type="PROSITE" id="PS00623">
    <property type="entry name" value="GMC_OXRED_1"/>
    <property type="match status" value="1"/>
</dbReference>
<dbReference type="InterPro" id="IPR012132">
    <property type="entry name" value="GMC_OxRdtase"/>
</dbReference>
<gene>
    <name evidence="6" type="ORF">DSTB1V02_LOCUS11653</name>
</gene>
<comment type="similarity">
    <text evidence="1 3">Belongs to the GMC oxidoreductase family.</text>
</comment>
<dbReference type="Gene3D" id="3.50.50.60">
    <property type="entry name" value="FAD/NAD(P)-binding domain"/>
    <property type="match status" value="1"/>
</dbReference>
<keyword evidence="7" id="KW-1185">Reference proteome</keyword>
<dbReference type="Gene3D" id="3.30.560.10">
    <property type="entry name" value="Glucose Oxidase, domain 3"/>
    <property type="match status" value="1"/>
</dbReference>
<dbReference type="Proteomes" id="UP000677054">
    <property type="component" value="Unassembled WGS sequence"/>
</dbReference>
<feature type="domain" description="Glucose-methanol-choline oxidoreductase N-terminal" evidence="4">
    <location>
        <begin position="9"/>
        <end position="32"/>
    </location>
</feature>
<comment type="cofactor">
    <cofactor evidence="2">
        <name>FAD</name>
        <dbReference type="ChEBI" id="CHEBI:57692"/>
    </cofactor>
</comment>
<dbReference type="Pfam" id="PF00732">
    <property type="entry name" value="GMC_oxred_N"/>
    <property type="match status" value="1"/>
</dbReference>
<evidence type="ECO:0000256" key="2">
    <source>
        <dbReference type="PIRSR" id="PIRSR000137-2"/>
    </source>
</evidence>
<dbReference type="PANTHER" id="PTHR11552">
    <property type="entry name" value="GLUCOSE-METHANOL-CHOLINE GMC OXIDOREDUCTASE"/>
    <property type="match status" value="1"/>
</dbReference>
<accession>A0A7R9ADA5</accession>
<dbReference type="SUPFAM" id="SSF51905">
    <property type="entry name" value="FAD/NAD(P)-binding domain"/>
    <property type="match status" value="1"/>
</dbReference>
<dbReference type="AlphaFoldDB" id="A0A7R9ADA5"/>
<evidence type="ECO:0000313" key="7">
    <source>
        <dbReference type="Proteomes" id="UP000677054"/>
    </source>
</evidence>
<sequence>MHRCRWFRGRMLGGSSSINGALYTRGNRKDYDNWAAMGNPGWSFNDLLPLFKRAENFLVEDVSARDAFYHGKGGNIPISHTYSSKLLPAFIEAGKSLGFPYNHDYNGASQYGRFQLANKRGIRYSAAKAYLTPVKHRKNLHVILNTIVSKGQQTTSAIFFLKTDELVLRLWTVMIYFPFQIVFDEATKTAKGVEYLTLDGSKRFVSAKREVILSAGAVASPQLLMLSGIGPANELRKHQVWFDFMPSEFPRYVVIPPLVDLPVGENLQSHAGAGGLYFSIKEKSGFYLPDLFTTELIPSTLQYVLEGDGPFSTAYGFEGIAFVNTSFAEDPDWPDMVITFSSQTIGTDGGMLYQPRIGLEDEAWKTYKGLLLRPGFGFYPYALRPKSRGKISLSSTDILDHPVIIGNYFKHPDDMRSMIEAIRLLLLLGEQPAFKRLGAKFYSQPLPGCSHLNQFTDEYWECHIRQFTYLHFHDVGTCKMGPPEDLTAVVNPSLRVYGVKNLRVADASIMPAIVSGNTMAACIVIGEKASDLIKSSYDL</sequence>